<evidence type="ECO:0000313" key="3">
    <source>
        <dbReference type="Proteomes" id="UP000654075"/>
    </source>
</evidence>
<dbReference type="PROSITE" id="PS50011">
    <property type="entry name" value="PROTEIN_KINASE_DOM"/>
    <property type="match status" value="1"/>
</dbReference>
<dbReference type="PANTHER" id="PTHR44329">
    <property type="entry name" value="SERINE/THREONINE-PROTEIN KINASE TNNI3K-RELATED"/>
    <property type="match status" value="1"/>
</dbReference>
<evidence type="ECO:0000313" key="2">
    <source>
        <dbReference type="EMBL" id="CAE8582423.1"/>
    </source>
</evidence>
<name>A0A813D9Z4_POLGL</name>
<sequence length="214" mass="23333">AATAAILAAAAAAAAGYCNTRATSSTASLAMAAAAAAAAFEGGQCQYTMGDQDRRFFGEPEETLHSANLLAPRGDDHQFRVLLLPSQVISWSDLQIEYQINEGSFGEVFLARYRGEEVSVKRCKLGLGPSSNAAMTTDQFRNLEREINTCRKLDHPNIVKYIGFCVVFPNIAIVMEYMPNGNLFDLLYMQRVNLPAAIRLKISCQLALGVAYMH</sequence>
<reference evidence="2" key="1">
    <citation type="submission" date="2021-02" db="EMBL/GenBank/DDBJ databases">
        <authorList>
            <person name="Dougan E. K."/>
            <person name="Rhodes N."/>
            <person name="Thang M."/>
            <person name="Chan C."/>
        </authorList>
    </citation>
    <scope>NUCLEOTIDE SEQUENCE</scope>
</reference>
<organism evidence="2 3">
    <name type="scientific">Polarella glacialis</name>
    <name type="common">Dinoflagellate</name>
    <dbReference type="NCBI Taxonomy" id="89957"/>
    <lineage>
        <taxon>Eukaryota</taxon>
        <taxon>Sar</taxon>
        <taxon>Alveolata</taxon>
        <taxon>Dinophyceae</taxon>
        <taxon>Suessiales</taxon>
        <taxon>Suessiaceae</taxon>
        <taxon>Polarella</taxon>
    </lineage>
</organism>
<protein>
    <recommendedName>
        <fullName evidence="1">Protein kinase domain-containing protein</fullName>
    </recommendedName>
</protein>
<dbReference type="InterPro" id="IPR011009">
    <property type="entry name" value="Kinase-like_dom_sf"/>
</dbReference>
<dbReference type="AlphaFoldDB" id="A0A813D9Z4"/>
<gene>
    <name evidence="2" type="ORF">PGLA1383_LOCUS1422</name>
</gene>
<dbReference type="Gene3D" id="1.10.510.10">
    <property type="entry name" value="Transferase(Phosphotransferase) domain 1"/>
    <property type="match status" value="1"/>
</dbReference>
<dbReference type="SUPFAM" id="SSF56112">
    <property type="entry name" value="Protein kinase-like (PK-like)"/>
    <property type="match status" value="1"/>
</dbReference>
<dbReference type="OrthoDB" id="339325at2759"/>
<keyword evidence="3" id="KW-1185">Reference proteome</keyword>
<dbReference type="InterPro" id="IPR051681">
    <property type="entry name" value="Ser/Thr_Kinases-Pseudokinases"/>
</dbReference>
<dbReference type="InterPro" id="IPR001245">
    <property type="entry name" value="Ser-Thr/Tyr_kinase_cat_dom"/>
</dbReference>
<dbReference type="InterPro" id="IPR000719">
    <property type="entry name" value="Prot_kinase_dom"/>
</dbReference>
<dbReference type="GO" id="GO:0005524">
    <property type="term" value="F:ATP binding"/>
    <property type="evidence" value="ECO:0007669"/>
    <property type="project" value="InterPro"/>
</dbReference>
<dbReference type="Pfam" id="PF07714">
    <property type="entry name" value="PK_Tyr_Ser-Thr"/>
    <property type="match status" value="1"/>
</dbReference>
<dbReference type="EMBL" id="CAJNNV010000389">
    <property type="protein sequence ID" value="CAE8582423.1"/>
    <property type="molecule type" value="Genomic_DNA"/>
</dbReference>
<feature type="non-terminal residue" evidence="2">
    <location>
        <position position="214"/>
    </location>
</feature>
<dbReference type="Proteomes" id="UP000654075">
    <property type="component" value="Unassembled WGS sequence"/>
</dbReference>
<proteinExistence type="predicted"/>
<comment type="caution">
    <text evidence="2">The sequence shown here is derived from an EMBL/GenBank/DDBJ whole genome shotgun (WGS) entry which is preliminary data.</text>
</comment>
<feature type="non-terminal residue" evidence="2">
    <location>
        <position position="1"/>
    </location>
</feature>
<accession>A0A813D9Z4</accession>
<feature type="domain" description="Protein kinase" evidence="1">
    <location>
        <begin position="94"/>
        <end position="214"/>
    </location>
</feature>
<evidence type="ECO:0000259" key="1">
    <source>
        <dbReference type="PROSITE" id="PS50011"/>
    </source>
</evidence>
<dbReference type="GO" id="GO:0004674">
    <property type="term" value="F:protein serine/threonine kinase activity"/>
    <property type="evidence" value="ECO:0007669"/>
    <property type="project" value="TreeGrafter"/>
</dbReference>
<dbReference type="SMART" id="SM00220">
    <property type="entry name" value="S_TKc"/>
    <property type="match status" value="1"/>
</dbReference>